<keyword evidence="2" id="KW-0472">Membrane</keyword>
<feature type="region of interest" description="Disordered" evidence="1">
    <location>
        <begin position="1"/>
        <end position="28"/>
    </location>
</feature>
<evidence type="ECO:0000313" key="4">
    <source>
        <dbReference type="Proteomes" id="UP000316598"/>
    </source>
</evidence>
<dbReference type="RefSeq" id="WP_146513012.1">
    <property type="nucleotide sequence ID" value="NZ_SJPI01000001.1"/>
</dbReference>
<comment type="caution">
    <text evidence="3">The sequence shown here is derived from an EMBL/GenBank/DDBJ whole genome shotgun (WGS) entry which is preliminary data.</text>
</comment>
<feature type="transmembrane region" description="Helical" evidence="2">
    <location>
        <begin position="45"/>
        <end position="63"/>
    </location>
</feature>
<accession>A0A5C5WSD0</accession>
<dbReference type="Proteomes" id="UP000316598">
    <property type="component" value="Unassembled WGS sequence"/>
</dbReference>
<keyword evidence="2" id="KW-1133">Transmembrane helix</keyword>
<dbReference type="EMBL" id="SJPI01000001">
    <property type="protein sequence ID" value="TWT52682.1"/>
    <property type="molecule type" value="Genomic_DNA"/>
</dbReference>
<organism evidence="3 4">
    <name type="scientific">Rubripirellula amarantea</name>
    <dbReference type="NCBI Taxonomy" id="2527999"/>
    <lineage>
        <taxon>Bacteria</taxon>
        <taxon>Pseudomonadati</taxon>
        <taxon>Planctomycetota</taxon>
        <taxon>Planctomycetia</taxon>
        <taxon>Pirellulales</taxon>
        <taxon>Pirellulaceae</taxon>
        <taxon>Rubripirellula</taxon>
    </lineage>
</organism>
<evidence type="ECO:0000256" key="1">
    <source>
        <dbReference type="SAM" id="MobiDB-lite"/>
    </source>
</evidence>
<name>A0A5C5WSD0_9BACT</name>
<proteinExistence type="predicted"/>
<keyword evidence="2" id="KW-0812">Transmembrane</keyword>
<feature type="compositionally biased region" description="Low complexity" evidence="1">
    <location>
        <begin position="9"/>
        <end position="20"/>
    </location>
</feature>
<evidence type="ECO:0000313" key="3">
    <source>
        <dbReference type="EMBL" id="TWT52682.1"/>
    </source>
</evidence>
<protein>
    <submittedName>
        <fullName evidence="3">Uncharacterized protein</fullName>
    </submittedName>
</protein>
<dbReference type="AlphaFoldDB" id="A0A5C5WSD0"/>
<evidence type="ECO:0000256" key="2">
    <source>
        <dbReference type="SAM" id="Phobius"/>
    </source>
</evidence>
<gene>
    <name evidence="3" type="ORF">Pla22_03080</name>
</gene>
<sequence>MENPYLPALVDSSNSSVETSESLDRASSDTLEACGCSRSHRVMKWALGTIVVALLLFNATLYASPSLSQQIGKFIPDSLAGNLSGLEGHNRGCPCESHCVLEESEKTSLDDES</sequence>
<reference evidence="3 4" key="1">
    <citation type="submission" date="2019-02" db="EMBL/GenBank/DDBJ databases">
        <title>Deep-cultivation of Planctomycetes and their phenomic and genomic characterization uncovers novel biology.</title>
        <authorList>
            <person name="Wiegand S."/>
            <person name="Jogler M."/>
            <person name="Boedeker C."/>
            <person name="Pinto D."/>
            <person name="Vollmers J."/>
            <person name="Rivas-Marin E."/>
            <person name="Kohn T."/>
            <person name="Peeters S.H."/>
            <person name="Heuer A."/>
            <person name="Rast P."/>
            <person name="Oberbeckmann S."/>
            <person name="Bunk B."/>
            <person name="Jeske O."/>
            <person name="Meyerdierks A."/>
            <person name="Storesund J.E."/>
            <person name="Kallscheuer N."/>
            <person name="Luecker S."/>
            <person name="Lage O.M."/>
            <person name="Pohl T."/>
            <person name="Merkel B.J."/>
            <person name="Hornburger P."/>
            <person name="Mueller R.-W."/>
            <person name="Bruemmer F."/>
            <person name="Labrenz M."/>
            <person name="Spormann A.M."/>
            <person name="Op Den Camp H."/>
            <person name="Overmann J."/>
            <person name="Amann R."/>
            <person name="Jetten M.S.M."/>
            <person name="Mascher T."/>
            <person name="Medema M.H."/>
            <person name="Devos D.P."/>
            <person name="Kaster A.-K."/>
            <person name="Ovreas L."/>
            <person name="Rohde M."/>
            <person name="Galperin M.Y."/>
            <person name="Jogler C."/>
        </authorList>
    </citation>
    <scope>NUCLEOTIDE SEQUENCE [LARGE SCALE GENOMIC DNA]</scope>
    <source>
        <strain evidence="3 4">Pla22</strain>
    </source>
</reference>
<keyword evidence="4" id="KW-1185">Reference proteome</keyword>